<sequence length="660" mass="73323">MKIRNVLALAGVTLLAAGVLTACSSSNSGSSSASKAFNYVYMTEPETLDYTISGKTSTHEITSNVIDGLLENDRYGNLIPSMAEDWSVSKDGLTYTYTLRKDVKWYTSEGEEYADVKAQDFVTGLKHAVDKKSEALYMVENSIKGLAAYVKGETKDFSTVGIKAIDDHTLQFTLEHPESFWNSKLTMGILFPINEEFLNSKGDKFGQATDPTSILYNGPFLLKGLTSKSSIEFEKNPNYWDKDNVHVDTVKLTYWDGQDQETLIRGFKDGSFSKARVYPRSSNYASVEKEYKDNIIFSPQGSSSFVVLTNIDRQSYNHTSKTTDAQKTSTKKAILNKDFRQALNFAFDRKAYSDQVNGEEGALKSVRNLYVPPTFVQVGDKTFGEVVKEDVVKYGNEWNNVNFDDAQNGLFNPDKAKAEFAKAKEALQAEGVEFPIHLDIPTIETNSLGVKRVQSMKQSIEQSLGAENVVVDIQMMSQEDVNNITYYAPNAAALDWDITDQLGWTPDYQDPSSYLEILHPETGDNTKSFLGFEAGTNNAAAKAIGMDEYAKLLDEAAAEKTDVTKRYEKYAAAQAWLTDSSILIPSTSIGGGAGVSKVVPFTAAFAWTGNKGDGSVLYKYIELQDKPVTKKEYEAAQEKWQKEKEESNKKAQEELAKHVK</sequence>
<keyword evidence="3" id="KW-0813">Transport</keyword>
<dbReference type="AlphaFoldDB" id="A0A139MZ28"/>
<evidence type="ECO:0000256" key="4">
    <source>
        <dbReference type="ARBA" id="ARBA00022729"/>
    </source>
</evidence>
<gene>
    <name evidence="10" type="ORF">SGODD07_02029</name>
</gene>
<evidence type="ECO:0000256" key="3">
    <source>
        <dbReference type="ARBA" id="ARBA00022448"/>
    </source>
</evidence>
<dbReference type="InterPro" id="IPR000914">
    <property type="entry name" value="SBP_5_dom"/>
</dbReference>
<evidence type="ECO:0000313" key="10">
    <source>
        <dbReference type="EMBL" id="KXT68804.1"/>
    </source>
</evidence>
<feature type="chain" id="PRO_5038654046" evidence="8">
    <location>
        <begin position="23"/>
        <end position="660"/>
    </location>
</feature>
<dbReference type="GO" id="GO:0015031">
    <property type="term" value="P:protein transport"/>
    <property type="evidence" value="ECO:0007669"/>
    <property type="project" value="UniProtKB-KW"/>
</dbReference>
<feature type="signal peptide" evidence="8">
    <location>
        <begin position="1"/>
        <end position="22"/>
    </location>
</feature>
<dbReference type="InterPro" id="IPR030678">
    <property type="entry name" value="Peptide/Ni-bd"/>
</dbReference>
<dbReference type="Gene3D" id="3.40.190.10">
    <property type="entry name" value="Periplasmic binding protein-like II"/>
    <property type="match status" value="1"/>
</dbReference>
<keyword evidence="5" id="KW-0571">Peptide transport</keyword>
<dbReference type="PROSITE" id="PS01040">
    <property type="entry name" value="SBP_BACTERIAL_5"/>
    <property type="match status" value="1"/>
</dbReference>
<evidence type="ECO:0000256" key="2">
    <source>
        <dbReference type="ARBA" id="ARBA00005695"/>
    </source>
</evidence>
<dbReference type="GO" id="GO:1904680">
    <property type="term" value="F:peptide transmembrane transporter activity"/>
    <property type="evidence" value="ECO:0007669"/>
    <property type="project" value="TreeGrafter"/>
</dbReference>
<dbReference type="PANTHER" id="PTHR30290">
    <property type="entry name" value="PERIPLASMIC BINDING COMPONENT OF ABC TRANSPORTER"/>
    <property type="match status" value="1"/>
</dbReference>
<evidence type="ECO:0000256" key="5">
    <source>
        <dbReference type="ARBA" id="ARBA00022856"/>
    </source>
</evidence>
<comment type="similarity">
    <text evidence="2">Belongs to the bacterial solute-binding protein 5 family.</text>
</comment>
<dbReference type="Gene3D" id="3.90.76.10">
    <property type="entry name" value="Dipeptide-binding Protein, Domain 1"/>
    <property type="match status" value="1"/>
</dbReference>
<evidence type="ECO:0000256" key="6">
    <source>
        <dbReference type="ARBA" id="ARBA00022927"/>
    </source>
</evidence>
<dbReference type="Pfam" id="PF00496">
    <property type="entry name" value="SBP_bac_5"/>
    <property type="match status" value="1"/>
</dbReference>
<evidence type="ECO:0000259" key="9">
    <source>
        <dbReference type="Pfam" id="PF00496"/>
    </source>
</evidence>
<accession>A0A139MZ28</accession>
<dbReference type="GO" id="GO:0043190">
    <property type="term" value="C:ATP-binding cassette (ABC) transporter complex"/>
    <property type="evidence" value="ECO:0007669"/>
    <property type="project" value="InterPro"/>
</dbReference>
<comment type="subcellular location">
    <subcellularLocation>
        <location evidence="1">Cell membrane</location>
        <topology evidence="1">Lipid-anchor</topology>
    </subcellularLocation>
</comment>
<dbReference type="GO" id="GO:0015833">
    <property type="term" value="P:peptide transport"/>
    <property type="evidence" value="ECO:0007669"/>
    <property type="project" value="UniProtKB-KW"/>
</dbReference>
<dbReference type="PATRIC" id="fig|1302.21.peg.2242"/>
<evidence type="ECO:0000256" key="1">
    <source>
        <dbReference type="ARBA" id="ARBA00004193"/>
    </source>
</evidence>
<dbReference type="InterPro" id="IPR039424">
    <property type="entry name" value="SBP_5"/>
</dbReference>
<reference evidence="10 11" key="1">
    <citation type="submission" date="2016-01" db="EMBL/GenBank/DDBJ databases">
        <title>Highly variable Streptococcus oralis are common among viridans streptococci isolated from primates.</title>
        <authorList>
            <person name="Denapaite D."/>
            <person name="Rieger M."/>
            <person name="Koendgen S."/>
            <person name="Brueckner R."/>
            <person name="Ochigava I."/>
            <person name="Kappeler P."/>
            <person name="Maetz-Rensing K."/>
            <person name="Leendertz F."/>
            <person name="Hakenbeck R."/>
        </authorList>
    </citation>
    <scope>NUCLEOTIDE SEQUENCE [LARGE SCALE GENOMIC DNA]</scope>
    <source>
        <strain evidence="10 11">DD07</strain>
    </source>
</reference>
<protein>
    <submittedName>
        <fullName evidence="10">Oligopeptide ABC transporter, periplasmic oligopeptide-binding protein OppA</fullName>
    </submittedName>
</protein>
<feature type="region of interest" description="Disordered" evidence="7">
    <location>
        <begin position="640"/>
        <end position="660"/>
    </location>
</feature>
<feature type="domain" description="Solute-binding protein family 5" evidence="9">
    <location>
        <begin position="78"/>
        <end position="522"/>
    </location>
</feature>
<dbReference type="PROSITE" id="PS51257">
    <property type="entry name" value="PROKAR_LIPOPROTEIN"/>
    <property type="match status" value="1"/>
</dbReference>
<keyword evidence="6" id="KW-0653">Protein transport</keyword>
<organism evidence="10 11">
    <name type="scientific">Streptococcus gordonii</name>
    <dbReference type="NCBI Taxonomy" id="1302"/>
    <lineage>
        <taxon>Bacteria</taxon>
        <taxon>Bacillati</taxon>
        <taxon>Bacillota</taxon>
        <taxon>Bacilli</taxon>
        <taxon>Lactobacillales</taxon>
        <taxon>Streptococcaceae</taxon>
        <taxon>Streptococcus</taxon>
    </lineage>
</organism>
<dbReference type="EMBL" id="LQRC01000259">
    <property type="protein sequence ID" value="KXT68804.1"/>
    <property type="molecule type" value="Genomic_DNA"/>
</dbReference>
<dbReference type="PANTHER" id="PTHR30290:SF10">
    <property type="entry name" value="PERIPLASMIC OLIGOPEPTIDE-BINDING PROTEIN-RELATED"/>
    <property type="match status" value="1"/>
</dbReference>
<comment type="caution">
    <text evidence="10">The sequence shown here is derived from an EMBL/GenBank/DDBJ whole genome shotgun (WGS) entry which is preliminary data.</text>
</comment>
<dbReference type="InterPro" id="IPR023765">
    <property type="entry name" value="SBP_5_CS"/>
</dbReference>
<evidence type="ECO:0000256" key="8">
    <source>
        <dbReference type="SAM" id="SignalP"/>
    </source>
</evidence>
<dbReference type="Proteomes" id="UP000070096">
    <property type="component" value="Unassembled WGS sequence"/>
</dbReference>
<name>A0A139MZ28_STRGN</name>
<dbReference type="GO" id="GO:0042597">
    <property type="term" value="C:periplasmic space"/>
    <property type="evidence" value="ECO:0007669"/>
    <property type="project" value="UniProtKB-ARBA"/>
</dbReference>
<evidence type="ECO:0000313" key="11">
    <source>
        <dbReference type="Proteomes" id="UP000070096"/>
    </source>
</evidence>
<keyword evidence="4 8" id="KW-0732">Signal</keyword>
<dbReference type="Gene3D" id="3.10.105.10">
    <property type="entry name" value="Dipeptide-binding Protein, Domain 3"/>
    <property type="match status" value="1"/>
</dbReference>
<dbReference type="PIRSF" id="PIRSF002741">
    <property type="entry name" value="MppA"/>
    <property type="match status" value="1"/>
</dbReference>
<proteinExistence type="inferred from homology"/>
<dbReference type="CDD" id="cd08504">
    <property type="entry name" value="PBP2_OppA"/>
    <property type="match status" value="1"/>
</dbReference>
<dbReference type="SUPFAM" id="SSF53850">
    <property type="entry name" value="Periplasmic binding protein-like II"/>
    <property type="match status" value="1"/>
</dbReference>
<evidence type="ECO:0000256" key="7">
    <source>
        <dbReference type="SAM" id="MobiDB-lite"/>
    </source>
</evidence>